<dbReference type="OrthoDB" id="1430047at2"/>
<evidence type="ECO:0000313" key="1">
    <source>
        <dbReference type="EMBL" id="RNL87710.1"/>
    </source>
</evidence>
<evidence type="ECO:0000313" key="2">
    <source>
        <dbReference type="Proteomes" id="UP000267469"/>
    </source>
</evidence>
<gene>
    <name evidence="1" type="ORF">ED312_09910</name>
</gene>
<dbReference type="AlphaFoldDB" id="A0A3N0EIJ5"/>
<dbReference type="Pfam" id="PF14054">
    <property type="entry name" value="DUF4249"/>
    <property type="match status" value="1"/>
</dbReference>
<dbReference type="Proteomes" id="UP000267469">
    <property type="component" value="Unassembled WGS sequence"/>
</dbReference>
<dbReference type="PROSITE" id="PS51257">
    <property type="entry name" value="PROKAR_LIPOPROTEIN"/>
    <property type="match status" value="1"/>
</dbReference>
<keyword evidence="2" id="KW-1185">Reference proteome</keyword>
<protein>
    <submittedName>
        <fullName evidence="1">DUF4249 domain-containing protein</fullName>
    </submittedName>
</protein>
<dbReference type="EMBL" id="RJTM01000071">
    <property type="protein sequence ID" value="RNL87710.1"/>
    <property type="molecule type" value="Genomic_DNA"/>
</dbReference>
<comment type="caution">
    <text evidence="1">The sequence shown here is derived from an EMBL/GenBank/DDBJ whole genome shotgun (WGS) entry which is preliminary data.</text>
</comment>
<accession>A0A3N0EIJ5</accession>
<reference evidence="1 2" key="1">
    <citation type="submission" date="2018-10" db="EMBL/GenBank/DDBJ databases">
        <title>Sinomicrobium pectinilyticum sp. nov., a pectinase-producing bacterium isolated from alkaline and saline soil, and emended description of the genus Sinomicrobium.</title>
        <authorList>
            <person name="Cheng B."/>
            <person name="Li C."/>
            <person name="Lai Q."/>
            <person name="Du M."/>
            <person name="Shao Z."/>
            <person name="Xu P."/>
            <person name="Yang C."/>
        </authorList>
    </citation>
    <scope>NUCLEOTIDE SEQUENCE [LARGE SCALE GENOMIC DNA]</scope>
    <source>
        <strain evidence="1 2">5DNS001</strain>
    </source>
</reference>
<proteinExistence type="predicted"/>
<dbReference type="RefSeq" id="WP_123215855.1">
    <property type="nucleotide sequence ID" value="NZ_RJTM01000071.1"/>
</dbReference>
<organism evidence="1 2">
    <name type="scientific">Sinomicrobium pectinilyticum</name>
    <dbReference type="NCBI Taxonomy" id="1084421"/>
    <lineage>
        <taxon>Bacteria</taxon>
        <taxon>Pseudomonadati</taxon>
        <taxon>Bacteroidota</taxon>
        <taxon>Flavobacteriia</taxon>
        <taxon>Flavobacteriales</taxon>
        <taxon>Flavobacteriaceae</taxon>
        <taxon>Sinomicrobium</taxon>
    </lineage>
</organism>
<sequence length="273" mass="30758">MRAAIQRTLLFTLAVALTGCEDTVHVDVPEATPRLVVEASINLPKEGLPEGQEIILTTSAPYYNNEVPAATGASVEITDSEGTVYTFIEDGDSGIYKNAELVPEPDQSYTLDIIYNNEHYRATETMKSVVEIEDIVQTKGGGFSGDDYDVKAYFTDPGDEENYYLFEFVPNINLIPNLQVYEDEFVQGNRIFAYYTDEDLKQGDEITIRVYGTTERFYNFMNILLEQSSSQGNPFQTQPATVRGNCVNLTDKDNFPFGYFRLSEVHEVVYTLQ</sequence>
<dbReference type="InterPro" id="IPR025345">
    <property type="entry name" value="DUF4249"/>
</dbReference>
<name>A0A3N0EIJ5_SINP1</name>